<dbReference type="SUPFAM" id="SSF109998">
    <property type="entry name" value="Triger factor/SurA peptide-binding domain-like"/>
    <property type="match status" value="1"/>
</dbReference>
<evidence type="ECO:0000256" key="8">
    <source>
        <dbReference type="ARBA" id="ARBA00038408"/>
    </source>
</evidence>
<keyword evidence="11 14" id="KW-0413">Isomerase</keyword>
<evidence type="ECO:0000256" key="2">
    <source>
        <dbReference type="ARBA" id="ARBA00022475"/>
    </source>
</evidence>
<dbReference type="Pfam" id="PF13616">
    <property type="entry name" value="Rotamase_3"/>
    <property type="match status" value="1"/>
</dbReference>
<dbReference type="Pfam" id="PF13624">
    <property type="entry name" value="SurA_N_3"/>
    <property type="match status" value="1"/>
</dbReference>
<evidence type="ECO:0000313" key="14">
    <source>
        <dbReference type="EMBL" id="KDN95051.1"/>
    </source>
</evidence>
<evidence type="ECO:0000256" key="4">
    <source>
        <dbReference type="ARBA" id="ARBA00022692"/>
    </source>
</evidence>
<dbReference type="InterPro" id="IPR027304">
    <property type="entry name" value="Trigger_fact/SurA_dom_sf"/>
</dbReference>
<keyword evidence="6 12" id="KW-0472">Membrane</keyword>
<accession>A0A066ZXH0</accession>
<dbReference type="SUPFAM" id="SSF54534">
    <property type="entry name" value="FKBP-like"/>
    <property type="match status" value="1"/>
</dbReference>
<evidence type="ECO:0000256" key="10">
    <source>
        <dbReference type="ARBA" id="ARBA00042775"/>
    </source>
</evidence>
<dbReference type="InterPro" id="IPR000297">
    <property type="entry name" value="PPIase_PpiC"/>
</dbReference>
<proteinExistence type="inferred from homology"/>
<dbReference type="STRING" id="28885.EI16_01700"/>
<evidence type="ECO:0000256" key="9">
    <source>
        <dbReference type="ARBA" id="ARBA00040743"/>
    </source>
</evidence>
<keyword evidence="2" id="KW-1003">Cell membrane</keyword>
<dbReference type="Gene3D" id="3.10.50.40">
    <property type="match status" value="1"/>
</dbReference>
<dbReference type="Gene3D" id="1.10.4030.10">
    <property type="entry name" value="Porin chaperone SurA, peptide-binding domain"/>
    <property type="match status" value="1"/>
</dbReference>
<evidence type="ECO:0000256" key="11">
    <source>
        <dbReference type="PROSITE-ProRule" id="PRU00278"/>
    </source>
</evidence>
<comment type="similarity">
    <text evidence="8">Belongs to the PpiD chaperone family.</text>
</comment>
<evidence type="ECO:0000256" key="1">
    <source>
        <dbReference type="ARBA" id="ARBA00004382"/>
    </source>
</evidence>
<evidence type="ECO:0000256" key="12">
    <source>
        <dbReference type="SAM" id="Phobius"/>
    </source>
</evidence>
<evidence type="ECO:0000256" key="6">
    <source>
        <dbReference type="ARBA" id="ARBA00023136"/>
    </source>
</evidence>
<dbReference type="InterPro" id="IPR046357">
    <property type="entry name" value="PPIase_dom_sf"/>
</dbReference>
<keyword evidence="11" id="KW-0697">Rotamase</keyword>
<evidence type="ECO:0000256" key="5">
    <source>
        <dbReference type="ARBA" id="ARBA00022989"/>
    </source>
</evidence>
<dbReference type="PANTHER" id="PTHR47529:SF1">
    <property type="entry name" value="PERIPLASMIC CHAPERONE PPID"/>
    <property type="match status" value="1"/>
</dbReference>
<dbReference type="RefSeq" id="WP_029908776.1">
    <property type="nucleotide sequence ID" value="NZ_AP020335.1"/>
</dbReference>
<keyword evidence="4 12" id="KW-0812">Transmembrane</keyword>
<comment type="subcellular location">
    <subcellularLocation>
        <location evidence="1">Cell inner membrane</location>
        <topology evidence="1">Single-pass type II membrane protein</topology>
        <orientation evidence="1">Periplasmic side</orientation>
    </subcellularLocation>
</comment>
<evidence type="ECO:0000256" key="7">
    <source>
        <dbReference type="ARBA" id="ARBA00023186"/>
    </source>
</evidence>
<keyword evidence="5 12" id="KW-1133">Transmembrane helix</keyword>
<dbReference type="GO" id="GO:0005886">
    <property type="term" value="C:plasma membrane"/>
    <property type="evidence" value="ECO:0007669"/>
    <property type="project" value="UniProtKB-SubCell"/>
</dbReference>
<evidence type="ECO:0000313" key="15">
    <source>
        <dbReference type="Proteomes" id="UP000027341"/>
    </source>
</evidence>
<keyword evidence="7" id="KW-0143">Chaperone</keyword>
<evidence type="ECO:0000256" key="3">
    <source>
        <dbReference type="ARBA" id="ARBA00022519"/>
    </source>
</evidence>
<protein>
    <recommendedName>
        <fullName evidence="9">Periplasmic chaperone PpiD</fullName>
    </recommendedName>
    <alternativeName>
        <fullName evidence="10">Periplasmic folding chaperone</fullName>
    </alternativeName>
</protein>
<reference evidence="14 15" key="1">
    <citation type="submission" date="2014-04" db="EMBL/GenBank/DDBJ databases">
        <title>Draft genome sequence of Hydrogenovibrio marinus MH-110, a model organism for aerobic H2 metabolism.</title>
        <authorList>
            <person name="Cha H.J."/>
            <person name="Jo B.H."/>
            <person name="Hwang B.H."/>
        </authorList>
    </citation>
    <scope>NUCLEOTIDE SEQUENCE [LARGE SCALE GENOMIC DNA]</scope>
    <source>
        <strain evidence="14 15">MH-110</strain>
    </source>
</reference>
<dbReference type="Proteomes" id="UP000027341">
    <property type="component" value="Unassembled WGS sequence"/>
</dbReference>
<keyword evidence="15" id="KW-1185">Reference proteome</keyword>
<gene>
    <name evidence="14" type="ORF">EI16_01700</name>
</gene>
<keyword evidence="3" id="KW-0997">Cell inner membrane</keyword>
<organism evidence="14 15">
    <name type="scientific">Hydrogenovibrio marinus</name>
    <dbReference type="NCBI Taxonomy" id="28885"/>
    <lineage>
        <taxon>Bacteria</taxon>
        <taxon>Pseudomonadati</taxon>
        <taxon>Pseudomonadota</taxon>
        <taxon>Gammaproteobacteria</taxon>
        <taxon>Thiotrichales</taxon>
        <taxon>Piscirickettsiaceae</taxon>
        <taxon>Hydrogenovibrio</taxon>
    </lineage>
</organism>
<evidence type="ECO:0000259" key="13">
    <source>
        <dbReference type="PROSITE" id="PS50198"/>
    </source>
</evidence>
<feature type="transmembrane region" description="Helical" evidence="12">
    <location>
        <begin position="12"/>
        <end position="30"/>
    </location>
</feature>
<sequence length="633" mass="71264">MLQSIRERAQGWIAWIIVGLIIITFALFGIQEYAQGEKKTAVAVVNGEDITATDFLKLYHRQKARLQQQFGDMYDQIVKDDQLRDQVLNALIESSVVEQWAKSHNMAITDAELSMVIQSAKVFQKDGKFDQATYENILNRNGLTVGGFEQEQRDFLLENQSRQLTAISQMAPESLFKQLVDLQYQQRKMNYLRIDQKPLMKMAVISQDQMHSYYEKHKQQYVIPQQISIDYVLLSEDELSEKIKVTDDALQAYYQDNKDQFTEPEQRQASHILIRIDGKTTAEQALKKAQDIRQQIEAGADFSEMAKKYSQDPGSAKLGGDLGLFQQGMMVPAFDKAVFSMKVNEISEPVKTNFGYHLIKLTKIEPKRTKSFAEVKTDVETMYRKKQAEKEYFELQDKLNSISYEQPDTLEPAADAVGMDVKTSEPFSKAGGVDELTQNPKVIKAAFSEEVMKGNNSSSIELSPTSSVVIRVHKVIPTKQQAFDDVKDEVEQSLRKEAGVKASADLAKGILDKVKAGASLKSMARDGVDYHQTDWLDRQNRLVLPQLTAALFKAPKPKDGKTSFSTYELPSGDSVVIEVTGVQKGKEPADKEELSQLKESVAGVLGDAEVKARIQALVSSAKIEKKPIYQKIK</sequence>
<dbReference type="InterPro" id="IPR052029">
    <property type="entry name" value="PpiD_chaperone"/>
</dbReference>
<name>A0A066ZXH0_HYDMR</name>
<comment type="caution">
    <text evidence="14">The sequence shown here is derived from an EMBL/GenBank/DDBJ whole genome shotgun (WGS) entry which is preliminary data.</text>
</comment>
<dbReference type="PANTHER" id="PTHR47529">
    <property type="entry name" value="PEPTIDYL-PROLYL CIS-TRANS ISOMERASE D"/>
    <property type="match status" value="1"/>
</dbReference>
<dbReference type="AlphaFoldDB" id="A0A066ZXH0"/>
<dbReference type="EMBL" id="JMIU01000001">
    <property type="protein sequence ID" value="KDN95051.1"/>
    <property type="molecule type" value="Genomic_DNA"/>
</dbReference>
<dbReference type="PROSITE" id="PS50198">
    <property type="entry name" value="PPIC_PPIASE_2"/>
    <property type="match status" value="1"/>
</dbReference>
<feature type="domain" description="PpiC" evidence="13">
    <location>
        <begin position="264"/>
        <end position="363"/>
    </location>
</feature>
<dbReference type="GO" id="GO:0003755">
    <property type="term" value="F:peptidyl-prolyl cis-trans isomerase activity"/>
    <property type="evidence" value="ECO:0007669"/>
    <property type="project" value="UniProtKB-KW"/>
</dbReference>